<protein>
    <recommendedName>
        <fullName evidence="6">TMEM205-like domain-containing protein</fullName>
    </recommendedName>
</protein>
<evidence type="ECO:0000256" key="1">
    <source>
        <dbReference type="ARBA" id="ARBA00004370"/>
    </source>
</evidence>
<feature type="domain" description="TMEM205-like" evidence="6">
    <location>
        <begin position="143"/>
        <end position="242"/>
    </location>
</feature>
<evidence type="ECO:0000256" key="2">
    <source>
        <dbReference type="ARBA" id="ARBA00022692"/>
    </source>
</evidence>
<organism evidence="7 8">
    <name type="scientific">Atta colombica</name>
    <dbReference type="NCBI Taxonomy" id="520822"/>
    <lineage>
        <taxon>Eukaryota</taxon>
        <taxon>Metazoa</taxon>
        <taxon>Ecdysozoa</taxon>
        <taxon>Arthropoda</taxon>
        <taxon>Hexapoda</taxon>
        <taxon>Insecta</taxon>
        <taxon>Pterygota</taxon>
        <taxon>Neoptera</taxon>
        <taxon>Endopterygota</taxon>
        <taxon>Hymenoptera</taxon>
        <taxon>Apocrita</taxon>
        <taxon>Aculeata</taxon>
        <taxon>Formicoidea</taxon>
        <taxon>Formicidae</taxon>
        <taxon>Myrmicinae</taxon>
        <taxon>Atta</taxon>
    </lineage>
</organism>
<dbReference type="OrthoDB" id="1641132at2759"/>
<accession>A0A151I1U7</accession>
<evidence type="ECO:0000256" key="4">
    <source>
        <dbReference type="ARBA" id="ARBA00023136"/>
    </source>
</evidence>
<keyword evidence="8" id="KW-1185">Reference proteome</keyword>
<keyword evidence="3 5" id="KW-1133">Transmembrane helix</keyword>
<dbReference type="InterPro" id="IPR053009">
    <property type="entry name" value="Xanthocillin_Biosynth-Assoc"/>
</dbReference>
<evidence type="ECO:0000259" key="6">
    <source>
        <dbReference type="Pfam" id="PF13664"/>
    </source>
</evidence>
<dbReference type="PANTHER" id="PTHR23241">
    <property type="entry name" value="LATE EMBRYOGENESIS ABUNDANT PLANTS LEA-RELATED"/>
    <property type="match status" value="1"/>
</dbReference>
<feature type="transmembrane region" description="Helical" evidence="5">
    <location>
        <begin position="279"/>
        <end position="302"/>
    </location>
</feature>
<dbReference type="AlphaFoldDB" id="A0A151I1U7"/>
<reference evidence="7 8" key="1">
    <citation type="submission" date="2015-09" db="EMBL/GenBank/DDBJ databases">
        <title>Atta colombica WGS genome.</title>
        <authorList>
            <person name="Nygaard S."/>
            <person name="Hu H."/>
            <person name="Boomsma J."/>
            <person name="Zhang G."/>
        </authorList>
    </citation>
    <scope>NUCLEOTIDE SEQUENCE [LARGE SCALE GENOMIC DNA]</scope>
    <source>
        <strain evidence="7">Treedump-2</strain>
        <tissue evidence="7">Whole body</tissue>
    </source>
</reference>
<comment type="subcellular location">
    <subcellularLocation>
        <location evidence="1">Membrane</location>
    </subcellularLocation>
</comment>
<gene>
    <name evidence="7" type="ORF">ALC53_08683</name>
</gene>
<evidence type="ECO:0000313" key="7">
    <source>
        <dbReference type="EMBL" id="KYM80870.1"/>
    </source>
</evidence>
<dbReference type="Pfam" id="PF13664">
    <property type="entry name" value="DUF4149"/>
    <property type="match status" value="1"/>
</dbReference>
<feature type="transmembrane region" description="Helical" evidence="5">
    <location>
        <begin position="96"/>
        <end position="120"/>
    </location>
</feature>
<keyword evidence="2 5" id="KW-0812">Transmembrane</keyword>
<name>A0A151I1U7_9HYME</name>
<feature type="transmembrane region" description="Helical" evidence="5">
    <location>
        <begin position="140"/>
        <end position="166"/>
    </location>
</feature>
<proteinExistence type="predicted"/>
<dbReference type="Proteomes" id="UP000078540">
    <property type="component" value="Unassembled WGS sequence"/>
</dbReference>
<evidence type="ECO:0000313" key="8">
    <source>
        <dbReference type="Proteomes" id="UP000078540"/>
    </source>
</evidence>
<feature type="transmembrane region" description="Helical" evidence="5">
    <location>
        <begin position="210"/>
        <end position="231"/>
    </location>
</feature>
<dbReference type="InterPro" id="IPR025423">
    <property type="entry name" value="TMEM205-like"/>
</dbReference>
<dbReference type="EMBL" id="KQ976551">
    <property type="protein sequence ID" value="KYM80870.1"/>
    <property type="molecule type" value="Genomic_DNA"/>
</dbReference>
<sequence>MCVRTLIGNETSEPIAPITDSKQCNKSRVKEKYIKLYEEMIEKEKLQRQREQAENALFLPDLADDVLVASTNHYSQILKKLSTYYEVMRRSKVFKILFYTTQPAHVIMIAAVLFVTSVLFPIKERIQSSNHSSRMMSFIYLTSFVIHFGAQIWMTFVSGLSLYFALPRHAFGEVQRVLFPRYFTINACLSLITLLIFVKHHPTHTWDSEIAVQVGAMSGAFFLELLIRLYLTPPLLQLIVQKNNFERAAGVGNEIGRHNPGPLKNCTHYMKIHRAFRRVHVCIAMGNMLTMACTVLHLYYIASKLCAL</sequence>
<feature type="transmembrane region" description="Helical" evidence="5">
    <location>
        <begin position="178"/>
        <end position="198"/>
    </location>
</feature>
<dbReference type="PANTHER" id="PTHR23241:SF102">
    <property type="entry name" value="LD23009P"/>
    <property type="match status" value="1"/>
</dbReference>
<dbReference type="GO" id="GO:0016020">
    <property type="term" value="C:membrane"/>
    <property type="evidence" value="ECO:0007669"/>
    <property type="project" value="UniProtKB-SubCell"/>
</dbReference>
<evidence type="ECO:0000256" key="5">
    <source>
        <dbReference type="SAM" id="Phobius"/>
    </source>
</evidence>
<keyword evidence="4 5" id="KW-0472">Membrane</keyword>
<evidence type="ECO:0000256" key="3">
    <source>
        <dbReference type="ARBA" id="ARBA00022989"/>
    </source>
</evidence>
<dbReference type="KEGG" id="acoc:108688896"/>